<keyword evidence="4" id="KW-1185">Reference proteome</keyword>
<dbReference type="RefSeq" id="WP_038084991.1">
    <property type="nucleotide sequence ID" value="NZ_JMIR01000004.1"/>
</dbReference>
<protein>
    <recommendedName>
        <fullName evidence="5">Cobalamin biosynthesis protein CbiX</fullName>
    </recommendedName>
</protein>
<dbReference type="Gene3D" id="3.40.50.1400">
    <property type="match status" value="1"/>
</dbReference>
<name>A0A074MF48_9BACL</name>
<proteinExistence type="predicted"/>
<dbReference type="SUPFAM" id="SSF53800">
    <property type="entry name" value="Chelatase"/>
    <property type="match status" value="1"/>
</dbReference>
<gene>
    <name evidence="3" type="ORF">EL26_04740</name>
</gene>
<dbReference type="GO" id="GO:0016829">
    <property type="term" value="F:lyase activity"/>
    <property type="evidence" value="ECO:0007669"/>
    <property type="project" value="UniProtKB-KW"/>
</dbReference>
<dbReference type="InterPro" id="IPR002762">
    <property type="entry name" value="CbiX-like"/>
</dbReference>
<dbReference type="PANTHER" id="PTHR33542">
    <property type="entry name" value="SIROHYDROCHLORIN FERROCHELATASE, CHLOROPLASTIC"/>
    <property type="match status" value="1"/>
</dbReference>
<dbReference type="STRING" id="1157490.EL26_04740"/>
<dbReference type="Pfam" id="PF01903">
    <property type="entry name" value="CbiX"/>
    <property type="match status" value="1"/>
</dbReference>
<sequence length="123" mass="13804">MKEALLLIAHGSRVPAANRDLHEMVRRVREQRDGWIVEPAFLEGTSPSIPEGIAACVRQGAKRVAVIPFFLLPGGHVSDDLPAFVEAARREHPGVEFRMGRPLGGHERVRQLLWEQICELDHE</sequence>
<dbReference type="GO" id="GO:0046872">
    <property type="term" value="F:metal ion binding"/>
    <property type="evidence" value="ECO:0007669"/>
    <property type="project" value="UniProtKB-KW"/>
</dbReference>
<organism evidence="3 4">
    <name type="scientific">Tumebacillus flagellatus</name>
    <dbReference type="NCBI Taxonomy" id="1157490"/>
    <lineage>
        <taxon>Bacteria</taxon>
        <taxon>Bacillati</taxon>
        <taxon>Bacillota</taxon>
        <taxon>Bacilli</taxon>
        <taxon>Bacillales</taxon>
        <taxon>Alicyclobacillaceae</taxon>
        <taxon>Tumebacillus</taxon>
    </lineage>
</organism>
<dbReference type="EMBL" id="JMIR01000004">
    <property type="protein sequence ID" value="KEO84412.1"/>
    <property type="molecule type" value="Genomic_DNA"/>
</dbReference>
<dbReference type="InterPro" id="IPR050963">
    <property type="entry name" value="Sirohydro_Cobaltochel/CbiX"/>
</dbReference>
<dbReference type="OrthoDB" id="9797895at2"/>
<evidence type="ECO:0000256" key="2">
    <source>
        <dbReference type="ARBA" id="ARBA00023239"/>
    </source>
</evidence>
<accession>A0A074MF48</accession>
<comment type="caution">
    <text evidence="3">The sequence shown here is derived from an EMBL/GenBank/DDBJ whole genome shotgun (WGS) entry which is preliminary data.</text>
</comment>
<keyword evidence="1" id="KW-0479">Metal-binding</keyword>
<dbReference type="AlphaFoldDB" id="A0A074MF48"/>
<dbReference type="CDD" id="cd03416">
    <property type="entry name" value="CbiX_SirB_N"/>
    <property type="match status" value="1"/>
</dbReference>
<dbReference type="Proteomes" id="UP000027931">
    <property type="component" value="Unassembled WGS sequence"/>
</dbReference>
<dbReference type="eggNOG" id="COG2138">
    <property type="taxonomic scope" value="Bacteria"/>
</dbReference>
<keyword evidence="2" id="KW-0456">Lyase</keyword>
<dbReference type="PANTHER" id="PTHR33542:SF3">
    <property type="entry name" value="SIROHYDROCHLORIN FERROCHELATASE, CHLOROPLASTIC"/>
    <property type="match status" value="1"/>
</dbReference>
<evidence type="ECO:0000313" key="4">
    <source>
        <dbReference type="Proteomes" id="UP000027931"/>
    </source>
</evidence>
<evidence type="ECO:0000256" key="1">
    <source>
        <dbReference type="ARBA" id="ARBA00022723"/>
    </source>
</evidence>
<evidence type="ECO:0000313" key="3">
    <source>
        <dbReference type="EMBL" id="KEO84412.1"/>
    </source>
</evidence>
<evidence type="ECO:0008006" key="5">
    <source>
        <dbReference type="Google" id="ProtNLM"/>
    </source>
</evidence>
<reference evidence="3 4" key="1">
    <citation type="journal article" date="2013" name="Int. J. Syst. Evol. Microbiol.">
        <title>Tumebacillus flagellatus sp. nov., an alpha-amylase/pullulanase-producing bacterium isolated from cassava wastewater.</title>
        <authorList>
            <person name="Wang Q."/>
            <person name="Xie N."/>
            <person name="Qin Y."/>
            <person name="Shen N."/>
            <person name="Zhu J."/>
            <person name="Mi H."/>
            <person name="Huang R."/>
        </authorList>
    </citation>
    <scope>NUCLEOTIDE SEQUENCE [LARGE SCALE GENOMIC DNA]</scope>
    <source>
        <strain evidence="3 4">GST4</strain>
    </source>
</reference>